<dbReference type="InterPro" id="IPR050177">
    <property type="entry name" value="Lipid_A_modif_metabolic_enz"/>
</dbReference>
<dbReference type="EMBL" id="JBHSZP010000026">
    <property type="protein sequence ID" value="MFC7090477.1"/>
    <property type="molecule type" value="Genomic_DNA"/>
</dbReference>
<sequence length="319" mass="34420">MRNKVLVTGATGFVGRALCARLVASGNDVIGVGRSEGLMVPSGVAYYPMELEVDDLREMLSGDVDCVIHLAGQAHGKGGSERQELNGFRCANVDVSLRLAREAIGGGVRRFVFVSTIGVHGTVTHGEPITEDSPFNPGSPYAVSKREAEIKLTKLFEESASSELTIVRPPLVYGVSAPGNFGRLLRLADSSVPLPFGWCSNRRNLVSLAGLVSFLVACIYHPQAGGQSFVVADSITVSTQDIVASLRAGIGRSRRLVPVPPVVMAAILRLLGKREMYNQLFCDLEIDSRKAKNLLDWMPCENTVEELETIGKRYVDSCI</sequence>
<dbReference type="Proteomes" id="UP001596411">
    <property type="component" value="Unassembled WGS sequence"/>
</dbReference>
<feature type="domain" description="NAD-dependent epimerase/dehydratase" evidence="1">
    <location>
        <begin position="5"/>
        <end position="230"/>
    </location>
</feature>
<reference evidence="3" key="1">
    <citation type="journal article" date="2019" name="Int. J. Syst. Evol. Microbiol.">
        <title>The Global Catalogue of Microorganisms (GCM) 10K type strain sequencing project: providing services to taxonomists for standard genome sequencing and annotation.</title>
        <authorList>
            <consortium name="The Broad Institute Genomics Platform"/>
            <consortium name="The Broad Institute Genome Sequencing Center for Infectious Disease"/>
            <person name="Wu L."/>
            <person name="Ma J."/>
        </authorList>
    </citation>
    <scope>NUCLEOTIDE SEQUENCE [LARGE SCALE GENOMIC DNA]</scope>
    <source>
        <strain evidence="3">CGMCC 1.13666</strain>
    </source>
</reference>
<evidence type="ECO:0000313" key="2">
    <source>
        <dbReference type="EMBL" id="MFC7090477.1"/>
    </source>
</evidence>
<dbReference type="Pfam" id="PF01370">
    <property type="entry name" value="Epimerase"/>
    <property type="match status" value="1"/>
</dbReference>
<comment type="caution">
    <text evidence="2">The sequence shown here is derived from an EMBL/GenBank/DDBJ whole genome shotgun (WGS) entry which is preliminary data.</text>
</comment>
<dbReference type="PANTHER" id="PTHR43245:SF58">
    <property type="entry name" value="BLL5923 PROTEIN"/>
    <property type="match status" value="1"/>
</dbReference>
<proteinExistence type="predicted"/>
<gene>
    <name evidence="2" type="ORF">ACFQH5_13045</name>
</gene>
<dbReference type="InterPro" id="IPR001509">
    <property type="entry name" value="Epimerase_deHydtase"/>
</dbReference>
<protein>
    <submittedName>
        <fullName evidence="2">NAD-dependent epimerase/dehydratase family protein</fullName>
    </submittedName>
</protein>
<evidence type="ECO:0000259" key="1">
    <source>
        <dbReference type="Pfam" id="PF01370"/>
    </source>
</evidence>
<evidence type="ECO:0000313" key="3">
    <source>
        <dbReference type="Proteomes" id="UP001596411"/>
    </source>
</evidence>
<dbReference type="InterPro" id="IPR036291">
    <property type="entry name" value="NAD(P)-bd_dom_sf"/>
</dbReference>
<organism evidence="2 3">
    <name type="scientific">Halomonas salifodinae</name>
    <dbReference type="NCBI Taxonomy" id="438745"/>
    <lineage>
        <taxon>Bacteria</taxon>
        <taxon>Pseudomonadati</taxon>
        <taxon>Pseudomonadota</taxon>
        <taxon>Gammaproteobacteria</taxon>
        <taxon>Oceanospirillales</taxon>
        <taxon>Halomonadaceae</taxon>
        <taxon>Halomonas</taxon>
    </lineage>
</organism>
<name>A0ABW2F0R0_9GAMM</name>
<dbReference type="PANTHER" id="PTHR43245">
    <property type="entry name" value="BIFUNCTIONAL POLYMYXIN RESISTANCE PROTEIN ARNA"/>
    <property type="match status" value="1"/>
</dbReference>
<dbReference type="Gene3D" id="3.40.50.720">
    <property type="entry name" value="NAD(P)-binding Rossmann-like Domain"/>
    <property type="match status" value="1"/>
</dbReference>
<dbReference type="RefSeq" id="WP_346060521.1">
    <property type="nucleotide sequence ID" value="NZ_BAAADR010000001.1"/>
</dbReference>
<keyword evidence="3" id="KW-1185">Reference proteome</keyword>
<accession>A0ABW2F0R0</accession>
<dbReference type="SUPFAM" id="SSF51735">
    <property type="entry name" value="NAD(P)-binding Rossmann-fold domains"/>
    <property type="match status" value="1"/>
</dbReference>